<evidence type="ECO:0000313" key="2">
    <source>
        <dbReference type="EMBL" id="MFH4981701.1"/>
    </source>
</evidence>
<dbReference type="AlphaFoldDB" id="A0ABD6EW33"/>
<reference evidence="2 3" key="1">
    <citation type="submission" date="2024-08" db="EMBL/GenBank/DDBJ databases">
        <title>Gnathostoma spinigerum genome.</title>
        <authorList>
            <person name="Gonzalez-Bertolin B."/>
            <person name="Monzon S."/>
            <person name="Zaballos A."/>
            <person name="Jimenez P."/>
            <person name="Dekumyoy P."/>
            <person name="Varona S."/>
            <person name="Cuesta I."/>
            <person name="Sumanam S."/>
            <person name="Adisakwattana P."/>
            <person name="Gasser R.B."/>
            <person name="Hernandez-Gonzalez A."/>
            <person name="Young N.D."/>
            <person name="Perteguer M.J."/>
        </authorList>
    </citation>
    <scope>NUCLEOTIDE SEQUENCE [LARGE SCALE GENOMIC DNA]</scope>
    <source>
        <strain evidence="2">AL3</strain>
        <tissue evidence="2">Liver</tissue>
    </source>
</reference>
<comment type="caution">
    <text evidence="2">The sequence shown here is derived from an EMBL/GenBank/DDBJ whole genome shotgun (WGS) entry which is preliminary data.</text>
</comment>
<sequence>MAEKLGNIDLALKALEHQYVEHKEKFEKWKKENVKQHGTETYNKYLEQFKQWETGVQEKQKQLARDRENLLASDLDLMAEDVLSNISMADFVLAVTKMTSKEPSFFPHLLSTFQQFKWSGEAVHNMPQTYPAGLVYQQHSIPAYMPPYAMSGTAVAHPYAAPMTKDVTLSGKNIGISTATSDAWKVEDASKRHTYRPPSPVRDYRNPSNLPFRDFSQT</sequence>
<organism evidence="2 3">
    <name type="scientific">Gnathostoma spinigerum</name>
    <dbReference type="NCBI Taxonomy" id="75299"/>
    <lineage>
        <taxon>Eukaryota</taxon>
        <taxon>Metazoa</taxon>
        <taxon>Ecdysozoa</taxon>
        <taxon>Nematoda</taxon>
        <taxon>Chromadorea</taxon>
        <taxon>Rhabditida</taxon>
        <taxon>Spirurina</taxon>
        <taxon>Gnathostomatomorpha</taxon>
        <taxon>Gnathostomatoidea</taxon>
        <taxon>Gnathostomatidae</taxon>
        <taxon>Gnathostoma</taxon>
    </lineage>
</organism>
<accession>A0ABD6EW33</accession>
<dbReference type="EMBL" id="JBGFUD010007710">
    <property type="protein sequence ID" value="MFH4981701.1"/>
    <property type="molecule type" value="Genomic_DNA"/>
</dbReference>
<protein>
    <submittedName>
        <fullName evidence="2">Uncharacterized protein</fullName>
    </submittedName>
</protein>
<evidence type="ECO:0000313" key="3">
    <source>
        <dbReference type="Proteomes" id="UP001608902"/>
    </source>
</evidence>
<keyword evidence="3" id="KW-1185">Reference proteome</keyword>
<evidence type="ECO:0000256" key="1">
    <source>
        <dbReference type="SAM" id="MobiDB-lite"/>
    </source>
</evidence>
<feature type="region of interest" description="Disordered" evidence="1">
    <location>
        <begin position="188"/>
        <end position="218"/>
    </location>
</feature>
<dbReference type="Proteomes" id="UP001608902">
    <property type="component" value="Unassembled WGS sequence"/>
</dbReference>
<proteinExistence type="predicted"/>
<name>A0ABD6EW33_9BILA</name>
<gene>
    <name evidence="2" type="ORF">AB6A40_008410</name>
</gene>